<accession>A0A7S4QBY1</accession>
<gene>
    <name evidence="1" type="ORF">DBRI00130_LOCUS517</name>
</gene>
<evidence type="ECO:0008006" key="2">
    <source>
        <dbReference type="Google" id="ProtNLM"/>
    </source>
</evidence>
<dbReference type="CDD" id="cd10527">
    <property type="entry name" value="SET_LSMT"/>
    <property type="match status" value="1"/>
</dbReference>
<dbReference type="GO" id="GO:0016279">
    <property type="term" value="F:protein-lysine N-methyltransferase activity"/>
    <property type="evidence" value="ECO:0007669"/>
    <property type="project" value="TreeGrafter"/>
</dbReference>
<dbReference type="SUPFAM" id="SSF82199">
    <property type="entry name" value="SET domain"/>
    <property type="match status" value="1"/>
</dbReference>
<reference evidence="1" key="1">
    <citation type="submission" date="2021-01" db="EMBL/GenBank/DDBJ databases">
        <authorList>
            <person name="Corre E."/>
            <person name="Pelletier E."/>
            <person name="Niang G."/>
            <person name="Scheremetjew M."/>
            <person name="Finn R."/>
            <person name="Kale V."/>
            <person name="Holt S."/>
            <person name="Cochrane G."/>
            <person name="Meng A."/>
            <person name="Brown T."/>
            <person name="Cohen L."/>
        </authorList>
    </citation>
    <scope>NUCLEOTIDE SEQUENCE</scope>
    <source>
        <strain evidence="1">GSO104</strain>
    </source>
</reference>
<protein>
    <recommendedName>
        <fullName evidence="2">SET domain-containing protein</fullName>
    </recommendedName>
</protein>
<dbReference type="PANTHER" id="PTHR13271">
    <property type="entry name" value="UNCHARACTERIZED PUTATIVE METHYLTRANSFERASE"/>
    <property type="match status" value="1"/>
</dbReference>
<dbReference type="InterPro" id="IPR050600">
    <property type="entry name" value="SETD3_SETD6_MTase"/>
</dbReference>
<name>A0A7S4QBY1_9STRA</name>
<proteinExistence type="predicted"/>
<evidence type="ECO:0000313" key="1">
    <source>
        <dbReference type="EMBL" id="CAE4578815.1"/>
    </source>
</evidence>
<dbReference type="EMBL" id="HBNS01000650">
    <property type="protein sequence ID" value="CAE4578815.1"/>
    <property type="molecule type" value="Transcribed_RNA"/>
</dbReference>
<organism evidence="1">
    <name type="scientific">Ditylum brightwellii</name>
    <dbReference type="NCBI Taxonomy" id="49249"/>
    <lineage>
        <taxon>Eukaryota</taxon>
        <taxon>Sar</taxon>
        <taxon>Stramenopiles</taxon>
        <taxon>Ochrophyta</taxon>
        <taxon>Bacillariophyta</taxon>
        <taxon>Mediophyceae</taxon>
        <taxon>Lithodesmiophycidae</taxon>
        <taxon>Lithodesmiales</taxon>
        <taxon>Lithodesmiaceae</taxon>
        <taxon>Ditylum</taxon>
    </lineage>
</organism>
<sequence>MTKEDILHRVSKSHLTELTDGKLLAADYIPIGTELVEIPRKMMIWDLDVVRHAFIREELFQTRLVGNIDTAERRMALMSAYMALLRNEVITPIFDAHVSVVKMLPLYEEYAGFHPVLIDLSRLEQALGGTHSPGYQQIISTREQMHSEYNEFARVSKLFARQVSIEEYLSFRIAVQSRAFHVSEITKSEALEEGPTIQKEKEYYRQTIEIDFDEYAIAIMPVNDWMNSHANNNVEVGEYNPVSRTWQASSIKPIPKGGELINNYGERLDVVLFSQYGYVPSDGSGSTFARLYAYHDISLAGYQPNKEPPQETMLKYLQRDFGYFECIQGKKHPEAAELKQLKSLYLQKISTDNERWSVPLPPRAKSNKTPISTTTIPDNYKVPSFGVDIDEYLESAALKASLPCRLITLTHRDLDGNGYTILIEDLEEMNEGSSGALLKLEWAEINIAWMIRTLHCMHTLASVQKQRYGTSVASQEKQILEMRENNSRVDSFEWNAAHLKLGEMQSQEVIENFTLLFLESMEMDDNSEDFFVRNEPCPWEYSKELLL</sequence>
<dbReference type="PANTHER" id="PTHR13271:SF155">
    <property type="entry name" value="SET DOMAIN-CONTAINING PROTEIN"/>
    <property type="match status" value="1"/>
</dbReference>
<dbReference type="InterPro" id="IPR046341">
    <property type="entry name" value="SET_dom_sf"/>
</dbReference>
<dbReference type="AlphaFoldDB" id="A0A7S4QBY1"/>
<dbReference type="Gene3D" id="3.90.1410.10">
    <property type="entry name" value="set domain protein methyltransferase, domain 1"/>
    <property type="match status" value="1"/>
</dbReference>